<dbReference type="EMBL" id="CP000267">
    <property type="protein sequence ID" value="ABD68543.1"/>
    <property type="molecule type" value="Genomic_DNA"/>
</dbReference>
<name>Q220L0_ALBFT</name>
<dbReference type="Proteomes" id="UP000008332">
    <property type="component" value="Chromosome"/>
</dbReference>
<feature type="compositionally biased region" description="Basic and acidic residues" evidence="2">
    <location>
        <begin position="99"/>
        <end position="109"/>
    </location>
</feature>
<proteinExistence type="inferred from homology"/>
<dbReference type="PRINTS" id="PR00811">
    <property type="entry name" value="BCTERIALGSPD"/>
</dbReference>
<dbReference type="InterPro" id="IPR004846">
    <property type="entry name" value="T2SS/T3SS_dom"/>
</dbReference>
<evidence type="ECO:0000256" key="2">
    <source>
        <dbReference type="SAM" id="MobiDB-lite"/>
    </source>
</evidence>
<dbReference type="Pfam" id="PF13629">
    <property type="entry name" value="T2SS-T3SS_pil_N"/>
    <property type="match status" value="1"/>
</dbReference>
<keyword evidence="7" id="KW-1185">Reference proteome</keyword>
<evidence type="ECO:0000256" key="1">
    <source>
        <dbReference type="RuleBase" id="RU004003"/>
    </source>
</evidence>
<reference evidence="7" key="1">
    <citation type="submission" date="2006-02" db="EMBL/GenBank/DDBJ databases">
        <title>Complete sequence of chromosome of Rhodoferax ferrireducens DSM 15236.</title>
        <authorList>
            <person name="Copeland A."/>
            <person name="Lucas S."/>
            <person name="Lapidus A."/>
            <person name="Barry K."/>
            <person name="Detter J.C."/>
            <person name="Glavina del Rio T."/>
            <person name="Hammon N."/>
            <person name="Israni S."/>
            <person name="Pitluck S."/>
            <person name="Brettin T."/>
            <person name="Bruce D."/>
            <person name="Han C."/>
            <person name="Tapia R."/>
            <person name="Gilna P."/>
            <person name="Kiss H."/>
            <person name="Schmutz J."/>
            <person name="Larimer F."/>
            <person name="Land M."/>
            <person name="Kyrpides N."/>
            <person name="Ivanova N."/>
            <person name="Richardson P."/>
        </authorList>
    </citation>
    <scope>NUCLEOTIDE SEQUENCE [LARGE SCALE GENOMIC DNA]</scope>
    <source>
        <strain evidence="7">ATCC BAA-621 / DSM 15236 / T118</strain>
    </source>
</reference>
<evidence type="ECO:0000313" key="6">
    <source>
        <dbReference type="EMBL" id="ABD68543.1"/>
    </source>
</evidence>
<dbReference type="PANTHER" id="PTHR30332">
    <property type="entry name" value="PROBABLE GENERAL SECRETION PATHWAY PROTEIN D"/>
    <property type="match status" value="1"/>
</dbReference>
<protein>
    <submittedName>
        <fullName evidence="6">Type II and III secretion system protein</fullName>
    </submittedName>
</protein>
<dbReference type="GO" id="GO:0009306">
    <property type="term" value="P:protein secretion"/>
    <property type="evidence" value="ECO:0007669"/>
    <property type="project" value="InterPro"/>
</dbReference>
<dbReference type="InterPro" id="IPR050810">
    <property type="entry name" value="Bact_Secretion_Sys_Channel"/>
</dbReference>
<evidence type="ECO:0000313" key="7">
    <source>
        <dbReference type="Proteomes" id="UP000008332"/>
    </source>
</evidence>
<dbReference type="STRING" id="338969.Rfer_0793"/>
<sequence>MSSPTRAMAIASMALAAGLTFPAPGATVQAGKATAAKLPAPATAPARQALSTTGLCSRVNIAPAVLIPVGKSTVLRPSSPVTRILLGNPENARAARPADTPEGKKEEGVKTPSVNTRPGVADVDVLLLAPTEVYLLGKTIGTTNVVMLDRDGTCTAFDVVVAMDTMALQAVIGQLLPIEKEIKVTSAFDSIVLSGMVSDTEALTRVTDLANAYVRGQDGGGQSNQRVVNMLEVGAPQQVMLEVKVAEISKSLLDQFGINFSRAYVPGDGSMMRFLSGIFGGAVGAMGQISGTGASGVPFSSVDAVIGGTVPIAGASGGNVTVTYDATTGRPTYTTSYGTVPGRGVSNATLNMQKNDGLVKVLAEPTIMAISGQTGSFLAGGKIFIPVSKDNGSGGSTTTLEEKEFGVSVRFTPTVLGSGRINLRVRPEVSELNVAGVQISSGGLNAVLPSFTSRKAETTVQLMDGQSFAIGGLIKNNTTTNINAFPFLGELPVVGALFRSTEFQTDRSELVFVITPRLVKPLPVGYRLPTDGYVPPSRSELILGGKLEGQRTDDAASGDNPAQGGFDKEKK</sequence>
<dbReference type="AlphaFoldDB" id="Q220L0"/>
<feature type="domain" description="Type II/III secretion system secretin-like" evidence="4">
    <location>
        <begin position="354"/>
        <end position="520"/>
    </location>
</feature>
<keyword evidence="3" id="KW-0732">Signal</keyword>
<comment type="similarity">
    <text evidence="1">Belongs to the bacterial secretin family.</text>
</comment>
<feature type="domain" description="Pilus formation protein N-terminal" evidence="5">
    <location>
        <begin position="120"/>
        <end position="162"/>
    </location>
</feature>
<evidence type="ECO:0000259" key="5">
    <source>
        <dbReference type="Pfam" id="PF13629"/>
    </source>
</evidence>
<dbReference type="InterPro" id="IPR032789">
    <property type="entry name" value="T2SS-T3SS_pil_N"/>
</dbReference>
<gene>
    <name evidence="6" type="ordered locus">Rfer_0793</name>
</gene>
<feature type="chain" id="PRO_5004200645" evidence="3">
    <location>
        <begin position="17"/>
        <end position="571"/>
    </location>
</feature>
<dbReference type="InterPro" id="IPR001775">
    <property type="entry name" value="GspD/PilQ"/>
</dbReference>
<dbReference type="KEGG" id="rfr:Rfer_0793"/>
<dbReference type="RefSeq" id="WP_011463116.1">
    <property type="nucleotide sequence ID" value="NC_007908.1"/>
</dbReference>
<dbReference type="PANTHER" id="PTHR30332:SF17">
    <property type="entry name" value="TYPE IV PILIATION SYSTEM PROTEIN DR_0774-RELATED"/>
    <property type="match status" value="1"/>
</dbReference>
<accession>Q220L0</accession>
<feature type="region of interest" description="Disordered" evidence="2">
    <location>
        <begin position="544"/>
        <end position="571"/>
    </location>
</feature>
<feature type="signal peptide" evidence="3">
    <location>
        <begin position="1"/>
        <end position="16"/>
    </location>
</feature>
<dbReference type="eggNOG" id="COG4964">
    <property type="taxonomic scope" value="Bacteria"/>
</dbReference>
<evidence type="ECO:0000256" key="3">
    <source>
        <dbReference type="SAM" id="SignalP"/>
    </source>
</evidence>
<evidence type="ECO:0000259" key="4">
    <source>
        <dbReference type="Pfam" id="PF00263"/>
    </source>
</evidence>
<feature type="region of interest" description="Disordered" evidence="2">
    <location>
        <begin position="87"/>
        <end position="115"/>
    </location>
</feature>
<organism evidence="6 7">
    <name type="scientific">Albidiferax ferrireducens (strain ATCC BAA-621 / DSM 15236 / T118)</name>
    <name type="common">Rhodoferax ferrireducens</name>
    <dbReference type="NCBI Taxonomy" id="338969"/>
    <lineage>
        <taxon>Bacteria</taxon>
        <taxon>Pseudomonadati</taxon>
        <taxon>Pseudomonadota</taxon>
        <taxon>Betaproteobacteria</taxon>
        <taxon>Burkholderiales</taxon>
        <taxon>Comamonadaceae</taxon>
        <taxon>Rhodoferax</taxon>
    </lineage>
</organism>
<dbReference type="GO" id="GO:0015627">
    <property type="term" value="C:type II protein secretion system complex"/>
    <property type="evidence" value="ECO:0007669"/>
    <property type="project" value="TreeGrafter"/>
</dbReference>
<dbReference type="OrthoDB" id="9775455at2"/>
<dbReference type="Pfam" id="PF00263">
    <property type="entry name" value="Secretin"/>
    <property type="match status" value="1"/>
</dbReference>
<dbReference type="HOGENOM" id="CLU_017952_2_0_4"/>